<dbReference type="KEGG" id="sins:PW252_07525"/>
<feature type="transmembrane region" description="Helical" evidence="1">
    <location>
        <begin position="240"/>
        <end position="262"/>
    </location>
</feature>
<keyword evidence="1" id="KW-1133">Transmembrane helix</keyword>
<dbReference type="AlphaFoldDB" id="A0AA96VLW9"/>
<dbReference type="InterPro" id="IPR010380">
    <property type="entry name" value="DUF975"/>
</dbReference>
<evidence type="ECO:0000313" key="2">
    <source>
        <dbReference type="EMBL" id="WNY50423.1"/>
    </source>
</evidence>
<dbReference type="PANTHER" id="PTHR40076">
    <property type="entry name" value="MEMBRANE PROTEIN-RELATED"/>
    <property type="match status" value="1"/>
</dbReference>
<keyword evidence="1" id="KW-0472">Membrane</keyword>
<name>A0AA96VLW9_9STRE</name>
<evidence type="ECO:0000256" key="1">
    <source>
        <dbReference type="SAM" id="Phobius"/>
    </source>
</evidence>
<feature type="transmembrane region" description="Helical" evidence="1">
    <location>
        <begin position="75"/>
        <end position="96"/>
    </location>
</feature>
<feature type="transmembrane region" description="Helical" evidence="1">
    <location>
        <begin position="21"/>
        <end position="41"/>
    </location>
</feature>
<reference evidence="2" key="1">
    <citation type="submission" date="2023-02" db="EMBL/GenBank/DDBJ databases">
        <title>Streptococcus sp. Genome Sequencing and Assembly.</title>
        <authorList>
            <person name="Shore S.M."/>
            <person name="Nicholson T.L."/>
        </authorList>
    </citation>
    <scope>NUCLEOTIDE SEQUENCE</scope>
    <source>
        <strain evidence="2">29887</strain>
    </source>
</reference>
<keyword evidence="1" id="KW-0812">Transmembrane</keyword>
<dbReference type="PANTHER" id="PTHR40076:SF1">
    <property type="entry name" value="MEMBRANE PROTEIN"/>
    <property type="match status" value="1"/>
</dbReference>
<gene>
    <name evidence="2" type="ORF">PW252_07525</name>
</gene>
<accession>A0AA96VLW9</accession>
<sequence>MLNSDIRAKARDIRSTTDGMIFLFMPPILISFLSTLVTSYLKVAYGWAGIPIFNKTVEEFGSVRSFQIHLSPPSIFLNLAIECLIITACFQLIRVVRKEGCRLTFMDCFNRLDEKNIFPLVLTVVIRRALLFVCSLPILIGTSLITWALLDEGALGAIYFGLLPDIGALFHSSSMQLGLALLIIGGLVTSFIGYSFSLVEFLLYDHVEIGTYSSPLVLFRQSWQLMKGNRWRLFLLDLSFLGWFIGIFMTLGLLAFHVYPYYWTCRVLFYEDLKAKNPLVFKSLFSESNRFMSSSVV</sequence>
<dbReference type="RefSeq" id="WP_248049043.1">
    <property type="nucleotide sequence ID" value="NZ_CP118735.1"/>
</dbReference>
<proteinExistence type="predicted"/>
<feature type="transmembrane region" description="Helical" evidence="1">
    <location>
        <begin position="175"/>
        <end position="195"/>
    </location>
</feature>
<organism evidence="2">
    <name type="scientific">Streptococcus iners</name>
    <dbReference type="NCBI Taxonomy" id="3028084"/>
    <lineage>
        <taxon>Bacteria</taxon>
        <taxon>Bacillati</taxon>
        <taxon>Bacillota</taxon>
        <taxon>Bacilli</taxon>
        <taxon>Lactobacillales</taxon>
        <taxon>Streptococcaceae</taxon>
        <taxon>Streptococcus</taxon>
    </lineage>
</organism>
<dbReference type="EMBL" id="CP118735">
    <property type="protein sequence ID" value="WNY50423.1"/>
    <property type="molecule type" value="Genomic_DNA"/>
</dbReference>
<protein>
    <submittedName>
        <fullName evidence="2">DUF975 family protein</fullName>
    </submittedName>
</protein>
<dbReference type="Pfam" id="PF06161">
    <property type="entry name" value="DUF975"/>
    <property type="match status" value="1"/>
</dbReference>